<dbReference type="Pfam" id="PF00581">
    <property type="entry name" value="Rhodanese"/>
    <property type="match status" value="2"/>
</dbReference>
<dbReference type="CDD" id="cd01448">
    <property type="entry name" value="TST_Repeat_1"/>
    <property type="match status" value="1"/>
</dbReference>
<dbReference type="SUPFAM" id="SSF52821">
    <property type="entry name" value="Rhodanese/Cell cycle control phosphatase"/>
    <property type="match status" value="2"/>
</dbReference>
<dbReference type="Gene3D" id="3.40.250.10">
    <property type="entry name" value="Rhodanese-like domain"/>
    <property type="match status" value="2"/>
</dbReference>
<keyword evidence="6" id="KW-1185">Reference proteome</keyword>
<dbReference type="RefSeq" id="WP_227180264.1">
    <property type="nucleotide sequence ID" value="NZ_JAJBZT010000004.1"/>
</dbReference>
<dbReference type="CDD" id="cd01449">
    <property type="entry name" value="TST_Repeat_2"/>
    <property type="match status" value="1"/>
</dbReference>
<sequence length="282" mass="29985">MFDLLISPSQLLALSKDNVVIVDCRHQLTDGEYGQKVYAEGHIPSAVRLHLDVDLSGEKTGNNGRHPLPNREAFASKLAKIGISNASQVIAYDDAGGMYAARLWWMLRWLGHDKVAVLDGGIQAYLAAGGLLDAELVALPAAEFVIKPTLEKTYSADDVLSALGSNQLLVVDARAAGRYAGEGETLDPVGGHIPGAKNYFFQRNLDANGCFLSAEVLKQQWMATIENQALDAVVNQCGSGVTACHNLLAQRIAGIAGAGLYPGSWSEWCADASRPVATGPTP</sequence>
<comment type="caution">
    <text evidence="5">The sequence shown here is derived from an EMBL/GenBank/DDBJ whole genome shotgun (WGS) entry which is preliminary data.</text>
</comment>
<feature type="domain" description="Rhodanese" evidence="4">
    <location>
        <begin position="164"/>
        <end position="277"/>
    </location>
</feature>
<evidence type="ECO:0000256" key="1">
    <source>
        <dbReference type="ARBA" id="ARBA00022679"/>
    </source>
</evidence>
<dbReference type="InterPro" id="IPR001763">
    <property type="entry name" value="Rhodanese-like_dom"/>
</dbReference>
<evidence type="ECO:0000313" key="5">
    <source>
        <dbReference type="EMBL" id="MCB6183478.1"/>
    </source>
</evidence>
<accession>A0ABS8D635</accession>
<evidence type="ECO:0000256" key="3">
    <source>
        <dbReference type="RuleBase" id="RU000507"/>
    </source>
</evidence>
<dbReference type="PANTHER" id="PTHR11364:SF27">
    <property type="entry name" value="SULFURTRANSFERASE"/>
    <property type="match status" value="1"/>
</dbReference>
<dbReference type="EMBL" id="JAJBZT010000004">
    <property type="protein sequence ID" value="MCB6183478.1"/>
    <property type="molecule type" value="Genomic_DNA"/>
</dbReference>
<proteinExistence type="predicted"/>
<feature type="domain" description="Rhodanese" evidence="4">
    <location>
        <begin position="15"/>
        <end position="134"/>
    </location>
</feature>
<keyword evidence="2" id="KW-0677">Repeat</keyword>
<dbReference type="Proteomes" id="UP001165395">
    <property type="component" value="Unassembled WGS sequence"/>
</dbReference>
<name>A0ABS8D635_9NEIS</name>
<dbReference type="InterPro" id="IPR036873">
    <property type="entry name" value="Rhodanese-like_dom_sf"/>
</dbReference>
<evidence type="ECO:0000259" key="4">
    <source>
        <dbReference type="PROSITE" id="PS50206"/>
    </source>
</evidence>
<reference evidence="5" key="1">
    <citation type="submission" date="2021-10" db="EMBL/GenBank/DDBJ databases">
        <title>The complete genome sequence of Leeia sp. TBRC 13508.</title>
        <authorList>
            <person name="Charoenyingcharoen P."/>
            <person name="Yukphan P."/>
        </authorList>
    </citation>
    <scope>NUCLEOTIDE SEQUENCE</scope>
    <source>
        <strain evidence="5">TBRC 13508</strain>
    </source>
</reference>
<evidence type="ECO:0000313" key="6">
    <source>
        <dbReference type="Proteomes" id="UP001165395"/>
    </source>
</evidence>
<dbReference type="SMART" id="SM00450">
    <property type="entry name" value="RHOD"/>
    <property type="match status" value="2"/>
</dbReference>
<dbReference type="PROSITE" id="PS00683">
    <property type="entry name" value="RHODANESE_2"/>
    <property type="match status" value="1"/>
</dbReference>
<dbReference type="InterPro" id="IPR045078">
    <property type="entry name" value="TST/MPST-like"/>
</dbReference>
<gene>
    <name evidence="5" type="ORF">LIN78_07950</name>
</gene>
<dbReference type="PROSITE" id="PS50206">
    <property type="entry name" value="RHODANESE_3"/>
    <property type="match status" value="2"/>
</dbReference>
<dbReference type="InterPro" id="IPR001307">
    <property type="entry name" value="Thiosulphate_STrfase_CS"/>
</dbReference>
<dbReference type="PANTHER" id="PTHR11364">
    <property type="entry name" value="THIOSULFATE SULFERTANSFERASE"/>
    <property type="match status" value="1"/>
</dbReference>
<protein>
    <recommendedName>
        <fullName evidence="3">Sulfurtransferase</fullName>
    </recommendedName>
</protein>
<keyword evidence="1 3" id="KW-0808">Transferase</keyword>
<organism evidence="5 6">
    <name type="scientific">Leeia speluncae</name>
    <dbReference type="NCBI Taxonomy" id="2884804"/>
    <lineage>
        <taxon>Bacteria</taxon>
        <taxon>Pseudomonadati</taxon>
        <taxon>Pseudomonadota</taxon>
        <taxon>Betaproteobacteria</taxon>
        <taxon>Neisseriales</taxon>
        <taxon>Leeiaceae</taxon>
        <taxon>Leeia</taxon>
    </lineage>
</organism>
<evidence type="ECO:0000256" key="2">
    <source>
        <dbReference type="ARBA" id="ARBA00022737"/>
    </source>
</evidence>